<dbReference type="OrthoDB" id="47059at2759"/>
<feature type="domain" description="N-acetyltransferase" evidence="1">
    <location>
        <begin position="188"/>
        <end position="361"/>
    </location>
</feature>
<dbReference type="CDD" id="cd04301">
    <property type="entry name" value="NAT_SF"/>
    <property type="match status" value="1"/>
</dbReference>
<organism evidence="2 3">
    <name type="scientific">Lomentospora prolificans</name>
    <dbReference type="NCBI Taxonomy" id="41688"/>
    <lineage>
        <taxon>Eukaryota</taxon>
        <taxon>Fungi</taxon>
        <taxon>Dikarya</taxon>
        <taxon>Ascomycota</taxon>
        <taxon>Pezizomycotina</taxon>
        <taxon>Sordariomycetes</taxon>
        <taxon>Hypocreomycetidae</taxon>
        <taxon>Microascales</taxon>
        <taxon>Microascaceae</taxon>
        <taxon>Lomentospora</taxon>
    </lineage>
</organism>
<dbReference type="Pfam" id="PF00583">
    <property type="entry name" value="Acetyltransf_1"/>
    <property type="match status" value="1"/>
</dbReference>
<dbReference type="InterPro" id="IPR000182">
    <property type="entry name" value="GNAT_dom"/>
</dbReference>
<comment type="caution">
    <text evidence="2">The sequence shown here is derived from an EMBL/GenBank/DDBJ whole genome shotgun (WGS) entry which is preliminary data.</text>
</comment>
<dbReference type="Gene3D" id="3.40.630.30">
    <property type="match status" value="1"/>
</dbReference>
<sequence>MLPAPRSIESSSPPGVRPSSARLLWDHQNCLPLGKHLSEGDLILLISPVVAPLYHGPSSTSDPFEPFGRALADRHPWVRHVTYTKTAGITGTHVAFIKRARVVIFVISGLPGPREPSQADLAEITRVIGESRPHIVLACCNIQMNESGRVPFPTVVQIRDYSPHELRTAAAMMFGDDDLNKPISLPPIIVRPPAEKWSVEEWVPADMPGTYDLWCRCVPAKFHMSQSLLMSIIHRDGWGRHYVVRDRTDRHIVGFCATYTTYADAGEERLIGSLALILVSDAYRNRGIGLRLHDQALANLKRTRGVSRLQLGSTFPRLFYGPPVEMSSLDWFRRRGWTVDQPIAGKGQLVNDWIVRFEDLPKEGHISVAGLTFRPCDFAEFSTVLSIVERECARKDMLGWYDPYGVIRNTMNVGDVVVGLEGQTVVAAALIYSPKMDVPIGQELPWASVLGKDVGGVSCIFIADDHPDMVNSRDAVMVRLLYSCAKFLSEQGMRRMFVDGVKGGEDGFQALGFKKWATYKDVWRNI</sequence>
<dbReference type="InterPro" id="IPR016181">
    <property type="entry name" value="Acyl_CoA_acyltransferase"/>
</dbReference>
<gene>
    <name evidence="2" type="ORF">jhhlp_008708</name>
</gene>
<dbReference type="InParanoid" id="A0A2N3MYS6"/>
<evidence type="ECO:0000313" key="3">
    <source>
        <dbReference type="Proteomes" id="UP000233524"/>
    </source>
</evidence>
<protein>
    <recommendedName>
        <fullName evidence="1">N-acetyltransferase domain-containing protein</fullName>
    </recommendedName>
</protein>
<reference evidence="2 3" key="1">
    <citation type="journal article" date="2017" name="G3 (Bethesda)">
        <title>First Draft Genome Sequence of the Pathogenic Fungus Lomentospora prolificans (Formerly Scedosporium prolificans).</title>
        <authorList>
            <person name="Luo R."/>
            <person name="Zimin A."/>
            <person name="Workman R."/>
            <person name="Fan Y."/>
            <person name="Pertea G."/>
            <person name="Grossman N."/>
            <person name="Wear M.P."/>
            <person name="Jia B."/>
            <person name="Miller H."/>
            <person name="Casadevall A."/>
            <person name="Timp W."/>
            <person name="Zhang S.X."/>
            <person name="Salzberg S.L."/>
        </authorList>
    </citation>
    <scope>NUCLEOTIDE SEQUENCE [LARGE SCALE GENOMIC DNA]</scope>
    <source>
        <strain evidence="2 3">JHH-5317</strain>
    </source>
</reference>
<dbReference type="SUPFAM" id="SSF55729">
    <property type="entry name" value="Acyl-CoA N-acyltransferases (Nat)"/>
    <property type="match status" value="1"/>
</dbReference>
<dbReference type="VEuPathDB" id="FungiDB:jhhlp_008708"/>
<dbReference type="Proteomes" id="UP000233524">
    <property type="component" value="Unassembled WGS sequence"/>
</dbReference>
<name>A0A2N3MYS6_9PEZI</name>
<evidence type="ECO:0000259" key="1">
    <source>
        <dbReference type="PROSITE" id="PS51186"/>
    </source>
</evidence>
<keyword evidence="3" id="KW-1185">Reference proteome</keyword>
<evidence type="ECO:0000313" key="2">
    <source>
        <dbReference type="EMBL" id="PKS05334.1"/>
    </source>
</evidence>
<accession>A0A2N3MYS6</accession>
<dbReference type="AlphaFoldDB" id="A0A2N3MYS6"/>
<dbReference type="EMBL" id="NLAX01001623">
    <property type="protein sequence ID" value="PKS05334.1"/>
    <property type="molecule type" value="Genomic_DNA"/>
</dbReference>
<proteinExistence type="predicted"/>
<dbReference type="GO" id="GO:0016747">
    <property type="term" value="F:acyltransferase activity, transferring groups other than amino-acyl groups"/>
    <property type="evidence" value="ECO:0007669"/>
    <property type="project" value="InterPro"/>
</dbReference>
<dbReference type="PROSITE" id="PS51186">
    <property type="entry name" value="GNAT"/>
    <property type="match status" value="1"/>
</dbReference>